<dbReference type="Proteomes" id="UP001519332">
    <property type="component" value="Unassembled WGS sequence"/>
</dbReference>
<feature type="region of interest" description="Disordered" evidence="1">
    <location>
        <begin position="30"/>
        <end position="77"/>
    </location>
</feature>
<dbReference type="EMBL" id="JAGINW010000001">
    <property type="protein sequence ID" value="MBP2326749.1"/>
    <property type="molecule type" value="Genomic_DNA"/>
</dbReference>
<evidence type="ECO:0000313" key="2">
    <source>
        <dbReference type="EMBL" id="MBP2326749.1"/>
    </source>
</evidence>
<gene>
    <name evidence="2" type="ORF">JOF56_007134</name>
</gene>
<protein>
    <submittedName>
        <fullName evidence="2">Uncharacterized protein</fullName>
    </submittedName>
</protein>
<evidence type="ECO:0000256" key="1">
    <source>
        <dbReference type="SAM" id="MobiDB-lite"/>
    </source>
</evidence>
<proteinExistence type="predicted"/>
<keyword evidence="3" id="KW-1185">Reference proteome</keyword>
<sequence>MRQRLMVAAVIAVAALAVVGLAIWLWPSTADPGSPCDNGPGNSGQAAGPTATTSGEAYWTDERMSSARGADPRPPGC</sequence>
<comment type="caution">
    <text evidence="2">The sequence shown here is derived from an EMBL/GenBank/DDBJ whole genome shotgun (WGS) entry which is preliminary data.</text>
</comment>
<dbReference type="RefSeq" id="WP_209643782.1">
    <property type="nucleotide sequence ID" value="NZ_JAGINW010000001.1"/>
</dbReference>
<name>A0ABS4TQQ7_9PSEU</name>
<organism evidence="2 3">
    <name type="scientific">Kibdelosporangium banguiense</name>
    <dbReference type="NCBI Taxonomy" id="1365924"/>
    <lineage>
        <taxon>Bacteria</taxon>
        <taxon>Bacillati</taxon>
        <taxon>Actinomycetota</taxon>
        <taxon>Actinomycetes</taxon>
        <taxon>Pseudonocardiales</taxon>
        <taxon>Pseudonocardiaceae</taxon>
        <taxon>Kibdelosporangium</taxon>
    </lineage>
</organism>
<reference evidence="2 3" key="1">
    <citation type="submission" date="2021-03" db="EMBL/GenBank/DDBJ databases">
        <title>Sequencing the genomes of 1000 actinobacteria strains.</title>
        <authorList>
            <person name="Klenk H.-P."/>
        </authorList>
    </citation>
    <scope>NUCLEOTIDE SEQUENCE [LARGE SCALE GENOMIC DNA]</scope>
    <source>
        <strain evidence="2 3">DSM 46670</strain>
    </source>
</reference>
<accession>A0ABS4TQQ7</accession>
<evidence type="ECO:0000313" key="3">
    <source>
        <dbReference type="Proteomes" id="UP001519332"/>
    </source>
</evidence>